<gene>
    <name evidence="1" type="ORF">chiPu_0025136</name>
</gene>
<dbReference type="OrthoDB" id="6320822at2759"/>
<evidence type="ECO:0000313" key="1">
    <source>
        <dbReference type="EMBL" id="GCC41158.1"/>
    </source>
</evidence>
<proteinExistence type="predicted"/>
<dbReference type="AlphaFoldDB" id="A0A401TEV3"/>
<protein>
    <submittedName>
        <fullName evidence="1">Uncharacterized protein</fullName>
    </submittedName>
</protein>
<keyword evidence="2" id="KW-1185">Reference proteome</keyword>
<evidence type="ECO:0000313" key="2">
    <source>
        <dbReference type="Proteomes" id="UP000287033"/>
    </source>
</evidence>
<dbReference type="EMBL" id="BEZZ01052718">
    <property type="protein sequence ID" value="GCC41158.1"/>
    <property type="molecule type" value="Genomic_DNA"/>
</dbReference>
<sequence length="146" mass="15664">MASSLTNRMCRVRGKAKCSDAGGFRSLNLGGQSGRVLCNTPAALSPAKVSAIDCQITLRQAWPQEEPGAAKCVQSVDDQCVLQFTLILAVLCVLNRRTGRVIHREELSEFVFVLSLARGKRPGPHTHSPPLAEPTCTPACAHSRVA</sequence>
<accession>A0A401TEV3</accession>
<comment type="caution">
    <text evidence="1">The sequence shown here is derived from an EMBL/GenBank/DDBJ whole genome shotgun (WGS) entry which is preliminary data.</text>
</comment>
<dbReference type="Proteomes" id="UP000287033">
    <property type="component" value="Unassembled WGS sequence"/>
</dbReference>
<organism evidence="1 2">
    <name type="scientific">Chiloscyllium punctatum</name>
    <name type="common">Brownbanded bambooshark</name>
    <name type="synonym">Hemiscyllium punctatum</name>
    <dbReference type="NCBI Taxonomy" id="137246"/>
    <lineage>
        <taxon>Eukaryota</taxon>
        <taxon>Metazoa</taxon>
        <taxon>Chordata</taxon>
        <taxon>Craniata</taxon>
        <taxon>Vertebrata</taxon>
        <taxon>Chondrichthyes</taxon>
        <taxon>Elasmobranchii</taxon>
        <taxon>Galeomorphii</taxon>
        <taxon>Galeoidea</taxon>
        <taxon>Orectolobiformes</taxon>
        <taxon>Hemiscylliidae</taxon>
        <taxon>Chiloscyllium</taxon>
    </lineage>
</organism>
<reference evidence="1 2" key="1">
    <citation type="journal article" date="2018" name="Nat. Ecol. Evol.">
        <title>Shark genomes provide insights into elasmobranch evolution and the origin of vertebrates.</title>
        <authorList>
            <person name="Hara Y"/>
            <person name="Yamaguchi K"/>
            <person name="Onimaru K"/>
            <person name="Kadota M"/>
            <person name="Koyanagi M"/>
            <person name="Keeley SD"/>
            <person name="Tatsumi K"/>
            <person name="Tanaka K"/>
            <person name="Motone F"/>
            <person name="Kageyama Y"/>
            <person name="Nozu R"/>
            <person name="Adachi N"/>
            <person name="Nishimura O"/>
            <person name="Nakagawa R"/>
            <person name="Tanegashima C"/>
            <person name="Kiyatake I"/>
            <person name="Matsumoto R"/>
            <person name="Murakumo K"/>
            <person name="Nishida K"/>
            <person name="Terakita A"/>
            <person name="Kuratani S"/>
            <person name="Sato K"/>
            <person name="Hyodo S Kuraku.S."/>
        </authorList>
    </citation>
    <scope>NUCLEOTIDE SEQUENCE [LARGE SCALE GENOMIC DNA]</scope>
</reference>
<name>A0A401TEV3_CHIPU</name>